<dbReference type="InterPro" id="IPR011032">
    <property type="entry name" value="GroES-like_sf"/>
</dbReference>
<dbReference type="PRINTS" id="PR00297">
    <property type="entry name" value="CHAPERONIN10"/>
</dbReference>
<dbReference type="PANTHER" id="PTHR10772:SF58">
    <property type="entry name" value="CO-CHAPERONIN GROES"/>
    <property type="match status" value="1"/>
</dbReference>
<comment type="subcellular location">
    <subcellularLocation>
        <location evidence="3">Cytoplasm</location>
    </subcellularLocation>
</comment>
<organism evidence="5 6">
    <name type="scientific">Fructilactobacillus ixorae</name>
    <dbReference type="NCBI Taxonomy" id="1750535"/>
    <lineage>
        <taxon>Bacteria</taxon>
        <taxon>Bacillati</taxon>
        <taxon>Bacillota</taxon>
        <taxon>Bacilli</taxon>
        <taxon>Lactobacillales</taxon>
        <taxon>Lactobacillaceae</taxon>
        <taxon>Fructilactobacillus</taxon>
    </lineage>
</organism>
<comment type="subunit">
    <text evidence="3">Heptamer of 7 subunits arranged in a ring. Interacts with the chaperonin GroEL.</text>
</comment>
<protein>
    <recommendedName>
        <fullName evidence="3">Co-chaperonin GroES</fullName>
    </recommendedName>
    <alternativeName>
        <fullName evidence="3">10 kDa chaperonin</fullName>
    </alternativeName>
    <alternativeName>
        <fullName evidence="3">Chaperonin-10</fullName>
        <shortName evidence="3">Cpn10</shortName>
    </alternativeName>
</protein>
<comment type="function">
    <text evidence="3 4">Together with the chaperonin GroEL, plays an essential role in assisting protein folding. The GroEL-GroES system forms a nano-cage that allows encapsulation of the non-native substrate proteins and provides a physical environment optimized to promote and accelerate protein folding. GroES binds to the apical surface of the GroEL ring, thereby capping the opening of the GroEL channel.</text>
</comment>
<dbReference type="CDD" id="cd00320">
    <property type="entry name" value="cpn10"/>
    <property type="match status" value="1"/>
</dbReference>
<dbReference type="Pfam" id="PF00166">
    <property type="entry name" value="Cpn10"/>
    <property type="match status" value="1"/>
</dbReference>
<dbReference type="InterPro" id="IPR037124">
    <property type="entry name" value="Chaperonin_GroES_sf"/>
</dbReference>
<name>A0ABY5C607_9LACO</name>
<dbReference type="NCBIfam" id="NF001533">
    <property type="entry name" value="PRK00364.2-4"/>
    <property type="match status" value="1"/>
</dbReference>
<dbReference type="RefSeq" id="WP_252780472.1">
    <property type="nucleotide sequence ID" value="NZ_CP097478.1"/>
</dbReference>
<dbReference type="Gene3D" id="2.30.33.40">
    <property type="entry name" value="GroES chaperonin"/>
    <property type="match status" value="1"/>
</dbReference>
<dbReference type="NCBIfam" id="NF001534">
    <property type="entry name" value="PRK00364.2-5"/>
    <property type="match status" value="1"/>
</dbReference>
<keyword evidence="2 3" id="KW-0143">Chaperone</keyword>
<dbReference type="InterPro" id="IPR020818">
    <property type="entry name" value="Chaperonin_GroES"/>
</dbReference>
<evidence type="ECO:0000313" key="5">
    <source>
        <dbReference type="EMBL" id="USS93608.1"/>
    </source>
</evidence>
<sequence length="94" mass="10152">MLQPIGDRVIIEVEDQPEETVGGIVLADNAKEKPTQGKVIAVGAGRVLDSGERVAPVVQEGDNVMFDKYAGTKVNYAGQEYLVMHENDLLAIVK</sequence>
<dbReference type="PANTHER" id="PTHR10772">
    <property type="entry name" value="10 KDA HEAT SHOCK PROTEIN"/>
    <property type="match status" value="1"/>
</dbReference>
<evidence type="ECO:0000256" key="3">
    <source>
        <dbReference type="HAMAP-Rule" id="MF_00580"/>
    </source>
</evidence>
<comment type="similarity">
    <text evidence="1 3 4">Belongs to the GroES chaperonin family.</text>
</comment>
<accession>A0ABY5C607</accession>
<evidence type="ECO:0000256" key="4">
    <source>
        <dbReference type="RuleBase" id="RU000535"/>
    </source>
</evidence>
<keyword evidence="3" id="KW-0963">Cytoplasm</keyword>
<evidence type="ECO:0000313" key="6">
    <source>
        <dbReference type="Proteomes" id="UP001057532"/>
    </source>
</evidence>
<dbReference type="SMART" id="SM00883">
    <property type="entry name" value="Cpn10"/>
    <property type="match status" value="1"/>
</dbReference>
<dbReference type="HAMAP" id="MF_00580">
    <property type="entry name" value="CH10"/>
    <property type="match status" value="1"/>
</dbReference>
<evidence type="ECO:0000256" key="2">
    <source>
        <dbReference type="ARBA" id="ARBA00023186"/>
    </source>
</evidence>
<dbReference type="PROSITE" id="PS00681">
    <property type="entry name" value="CHAPERONINS_CPN10"/>
    <property type="match status" value="1"/>
</dbReference>
<gene>
    <name evidence="3 5" type="primary">groES</name>
    <name evidence="3" type="synonym">groS</name>
    <name evidence="5" type="ORF">M8332_01795</name>
</gene>
<dbReference type="Proteomes" id="UP001057532">
    <property type="component" value="Chromosome"/>
</dbReference>
<evidence type="ECO:0000256" key="1">
    <source>
        <dbReference type="ARBA" id="ARBA00006975"/>
    </source>
</evidence>
<dbReference type="SUPFAM" id="SSF50129">
    <property type="entry name" value="GroES-like"/>
    <property type="match status" value="1"/>
</dbReference>
<keyword evidence="6" id="KW-1185">Reference proteome</keyword>
<dbReference type="NCBIfam" id="NF001531">
    <property type="entry name" value="PRK00364.2-2"/>
    <property type="match status" value="1"/>
</dbReference>
<reference evidence="5" key="1">
    <citation type="submission" date="2022-05" db="EMBL/GenBank/DDBJ databases">
        <authorList>
            <person name="Oliphant S.A."/>
            <person name="Watson-Haigh N.S."/>
            <person name="Sumby K.M."/>
            <person name="Gardner J.M."/>
            <person name="Jiranek V."/>
        </authorList>
    </citation>
    <scope>NUCLEOTIDE SEQUENCE</scope>
    <source>
        <strain evidence="5">Ru20-1</strain>
    </source>
</reference>
<proteinExistence type="inferred from homology"/>
<dbReference type="EMBL" id="CP097478">
    <property type="protein sequence ID" value="USS93608.1"/>
    <property type="molecule type" value="Genomic_DNA"/>
</dbReference>
<dbReference type="InterPro" id="IPR018369">
    <property type="entry name" value="Chaprnonin_Cpn10_CS"/>
</dbReference>